<accession>A0A934HL70</accession>
<protein>
    <submittedName>
        <fullName evidence="1">DUF5333 domain-containing protein</fullName>
    </submittedName>
</protein>
<dbReference type="AlphaFoldDB" id="A0A934HL70"/>
<proteinExistence type="predicted"/>
<reference evidence="1" key="1">
    <citation type="submission" date="2020-12" db="EMBL/GenBank/DDBJ databases">
        <title>Pontibaca salina gen. nov., sp. nov., isolated from marine sediment.</title>
        <authorList>
            <person name="Bo J."/>
            <person name="Wang S."/>
            <person name="Song X."/>
            <person name="Du Z."/>
        </authorList>
    </citation>
    <scope>NUCLEOTIDE SEQUENCE</scope>
    <source>
        <strain evidence="1">S1109L</strain>
    </source>
</reference>
<evidence type="ECO:0000313" key="1">
    <source>
        <dbReference type="EMBL" id="MBI6630229.1"/>
    </source>
</evidence>
<dbReference type="EMBL" id="JAEIJD010000007">
    <property type="protein sequence ID" value="MBI6630229.1"/>
    <property type="molecule type" value="Genomic_DNA"/>
</dbReference>
<sequence>MRGDRWTRGGKEIKRIKAVAIVATFCVAVPASVAMANPPLREVPEIEDTLFIVAIADEVSKKCDSISGRRLKGLSILLNLRAHANRLGYSDAEIRNQVESDAEKKRMRAKGEAYLKSQGVAIGESETYCAFGRAEIKKSSAIGALLKAK</sequence>
<comment type="caution">
    <text evidence="1">The sequence shown here is derived from an EMBL/GenBank/DDBJ whole genome shotgun (WGS) entry which is preliminary data.</text>
</comment>
<keyword evidence="2" id="KW-1185">Reference proteome</keyword>
<dbReference type="Pfam" id="PF17267">
    <property type="entry name" value="DUF5333"/>
    <property type="match status" value="1"/>
</dbReference>
<evidence type="ECO:0000313" key="2">
    <source>
        <dbReference type="Proteomes" id="UP000613255"/>
    </source>
</evidence>
<name>A0A934HL70_9RHOB</name>
<organism evidence="1 2">
    <name type="scientific">Pontibaca salina</name>
    <dbReference type="NCBI Taxonomy" id="2795731"/>
    <lineage>
        <taxon>Bacteria</taxon>
        <taxon>Pseudomonadati</taxon>
        <taxon>Pseudomonadota</taxon>
        <taxon>Alphaproteobacteria</taxon>
        <taxon>Rhodobacterales</taxon>
        <taxon>Roseobacteraceae</taxon>
        <taxon>Pontibaca</taxon>
    </lineage>
</organism>
<gene>
    <name evidence="1" type="ORF">JAO82_10085</name>
</gene>
<dbReference type="InterPro" id="IPR020349">
    <property type="entry name" value="Uncharacterised_14.7kDa"/>
</dbReference>
<dbReference type="Proteomes" id="UP000613255">
    <property type="component" value="Unassembled WGS sequence"/>
</dbReference>